<keyword evidence="3" id="KW-1185">Reference proteome</keyword>
<name>A0ABU7DDL2_9TELE</name>
<reference evidence="2 3" key="1">
    <citation type="submission" date="2021-06" db="EMBL/GenBank/DDBJ databases">
        <authorList>
            <person name="Palmer J.M."/>
        </authorList>
    </citation>
    <scope>NUCLEOTIDE SEQUENCE [LARGE SCALE GENOMIC DNA]</scope>
    <source>
        <strain evidence="2 3">CL_MEX2019</strain>
        <tissue evidence="2">Muscle</tissue>
    </source>
</reference>
<dbReference type="Proteomes" id="UP001352852">
    <property type="component" value="Unassembled WGS sequence"/>
</dbReference>
<evidence type="ECO:0000313" key="2">
    <source>
        <dbReference type="EMBL" id="MED6273213.1"/>
    </source>
</evidence>
<evidence type="ECO:0000313" key="3">
    <source>
        <dbReference type="Proteomes" id="UP001352852"/>
    </source>
</evidence>
<feature type="region of interest" description="Disordered" evidence="1">
    <location>
        <begin position="121"/>
        <end position="204"/>
    </location>
</feature>
<accession>A0ABU7DDL2</accession>
<proteinExistence type="predicted"/>
<feature type="compositionally biased region" description="Low complexity" evidence="1">
    <location>
        <begin position="195"/>
        <end position="204"/>
    </location>
</feature>
<sequence length="212" mass="22230">MDVFTIPTGRRRSWPADRGGLTGCCCLRKMSLNVPPCSFGIHLDINATWRNKTTTVAMPGKREDSVEKDISTAGACSHASKPSLSAAAPKSKCIDGNDHLACCESAGLSVKGAECDPLQASPKVNSGQAPLPQTPQNPSNTIPPMLSSRSERRERLKFILGASEDNSSDEEVLMTKPPSGALQPLVSASRSATDPASAAVSPSSSLVLNVIT</sequence>
<evidence type="ECO:0000256" key="1">
    <source>
        <dbReference type="SAM" id="MobiDB-lite"/>
    </source>
</evidence>
<gene>
    <name evidence="2" type="ORF">CHARACLAT_004309</name>
</gene>
<comment type="caution">
    <text evidence="2">The sequence shown here is derived from an EMBL/GenBank/DDBJ whole genome shotgun (WGS) entry which is preliminary data.</text>
</comment>
<protein>
    <submittedName>
        <fullName evidence="2">Uncharacterized protein</fullName>
    </submittedName>
</protein>
<dbReference type="EMBL" id="JAHUTJ010024789">
    <property type="protein sequence ID" value="MED6273213.1"/>
    <property type="molecule type" value="Genomic_DNA"/>
</dbReference>
<organism evidence="2 3">
    <name type="scientific">Characodon lateralis</name>
    <dbReference type="NCBI Taxonomy" id="208331"/>
    <lineage>
        <taxon>Eukaryota</taxon>
        <taxon>Metazoa</taxon>
        <taxon>Chordata</taxon>
        <taxon>Craniata</taxon>
        <taxon>Vertebrata</taxon>
        <taxon>Euteleostomi</taxon>
        <taxon>Actinopterygii</taxon>
        <taxon>Neopterygii</taxon>
        <taxon>Teleostei</taxon>
        <taxon>Neoteleostei</taxon>
        <taxon>Acanthomorphata</taxon>
        <taxon>Ovalentaria</taxon>
        <taxon>Atherinomorphae</taxon>
        <taxon>Cyprinodontiformes</taxon>
        <taxon>Goodeidae</taxon>
        <taxon>Characodon</taxon>
    </lineage>
</organism>